<name>A0ABU6SHM9_9FABA</name>
<accession>A0ABU6SHM9</accession>
<keyword evidence="2" id="KW-1185">Reference proteome</keyword>
<evidence type="ECO:0000313" key="2">
    <source>
        <dbReference type="Proteomes" id="UP001341840"/>
    </source>
</evidence>
<protein>
    <submittedName>
        <fullName evidence="1">Uncharacterized protein</fullName>
    </submittedName>
</protein>
<proteinExistence type="predicted"/>
<reference evidence="1 2" key="1">
    <citation type="journal article" date="2023" name="Plants (Basel)">
        <title>Bridging the Gap: Combining Genomics and Transcriptomics Approaches to Understand Stylosanthes scabra, an Orphan Legume from the Brazilian Caatinga.</title>
        <authorList>
            <person name="Ferreira-Neto J.R.C."/>
            <person name="da Silva M.D."/>
            <person name="Binneck E."/>
            <person name="de Melo N.F."/>
            <person name="da Silva R.H."/>
            <person name="de Melo A.L.T.M."/>
            <person name="Pandolfi V."/>
            <person name="Bustamante F.O."/>
            <person name="Brasileiro-Vidal A.C."/>
            <person name="Benko-Iseppon A.M."/>
        </authorList>
    </citation>
    <scope>NUCLEOTIDE SEQUENCE [LARGE SCALE GENOMIC DNA]</scope>
    <source>
        <tissue evidence="1">Leaves</tissue>
    </source>
</reference>
<organism evidence="1 2">
    <name type="scientific">Stylosanthes scabra</name>
    <dbReference type="NCBI Taxonomy" id="79078"/>
    <lineage>
        <taxon>Eukaryota</taxon>
        <taxon>Viridiplantae</taxon>
        <taxon>Streptophyta</taxon>
        <taxon>Embryophyta</taxon>
        <taxon>Tracheophyta</taxon>
        <taxon>Spermatophyta</taxon>
        <taxon>Magnoliopsida</taxon>
        <taxon>eudicotyledons</taxon>
        <taxon>Gunneridae</taxon>
        <taxon>Pentapetalae</taxon>
        <taxon>rosids</taxon>
        <taxon>fabids</taxon>
        <taxon>Fabales</taxon>
        <taxon>Fabaceae</taxon>
        <taxon>Papilionoideae</taxon>
        <taxon>50 kb inversion clade</taxon>
        <taxon>dalbergioids sensu lato</taxon>
        <taxon>Dalbergieae</taxon>
        <taxon>Pterocarpus clade</taxon>
        <taxon>Stylosanthes</taxon>
    </lineage>
</organism>
<sequence>MNMNSNNFTHSSTVIQISQEELFLFHTIDRELYKILVLNLSREPTQSMHVLAFWLWLERAGYRRMIEKLLRLPHSLINQAADEALSCLNFIHSTETSIRNCSYNNGMITVTRSIIMDKEFSFEILFRERNSAVQGVSKVMHDVCLRAFADIMNQVVHDPRNYNSTEKTRFECQSDVAATKMVKKPALKIQPADDYVQDEDDEEEDDILVSFFTNAKYNNKSYEKKLAWKRKRRAIKL</sequence>
<gene>
    <name evidence="1" type="ORF">PIB30_049025</name>
</gene>
<dbReference type="PANTHER" id="PTHR33527:SF14">
    <property type="entry name" value="OS07G0274300 PROTEIN"/>
    <property type="match status" value="1"/>
</dbReference>
<dbReference type="Proteomes" id="UP001341840">
    <property type="component" value="Unassembled WGS sequence"/>
</dbReference>
<dbReference type="PANTHER" id="PTHR33527">
    <property type="entry name" value="OS07G0274300 PROTEIN"/>
    <property type="match status" value="1"/>
</dbReference>
<dbReference type="EMBL" id="JASCZI010060741">
    <property type="protein sequence ID" value="MED6135686.1"/>
    <property type="molecule type" value="Genomic_DNA"/>
</dbReference>
<evidence type="ECO:0000313" key="1">
    <source>
        <dbReference type="EMBL" id="MED6135686.1"/>
    </source>
</evidence>
<comment type="caution">
    <text evidence="1">The sequence shown here is derived from an EMBL/GenBank/DDBJ whole genome shotgun (WGS) entry which is preliminary data.</text>
</comment>